<proteinExistence type="predicted"/>
<comment type="subcellular location">
    <subcellularLocation>
        <location evidence="1">Cell membrane</location>
        <topology evidence="1">Multi-pass membrane protein</topology>
    </subcellularLocation>
</comment>
<keyword evidence="4 6" id="KW-1133">Transmembrane helix</keyword>
<dbReference type="PANTHER" id="PTHR32322:SF18">
    <property type="entry name" value="S-ADENOSYLMETHIONINE_S-ADENOSYLHOMOCYSTEINE TRANSPORTER"/>
    <property type="match status" value="1"/>
</dbReference>
<organism evidence="8 9">
    <name type="scientific">Pleionea litopenaei</name>
    <dbReference type="NCBI Taxonomy" id="3070815"/>
    <lineage>
        <taxon>Bacteria</taxon>
        <taxon>Pseudomonadati</taxon>
        <taxon>Pseudomonadota</taxon>
        <taxon>Gammaproteobacteria</taxon>
        <taxon>Oceanospirillales</taxon>
        <taxon>Pleioneaceae</taxon>
        <taxon>Pleionea</taxon>
    </lineage>
</organism>
<evidence type="ECO:0000256" key="3">
    <source>
        <dbReference type="ARBA" id="ARBA00022692"/>
    </source>
</evidence>
<keyword evidence="3 6" id="KW-0812">Transmembrane</keyword>
<feature type="transmembrane region" description="Helical" evidence="6">
    <location>
        <begin position="188"/>
        <end position="208"/>
    </location>
</feature>
<evidence type="ECO:0000256" key="5">
    <source>
        <dbReference type="ARBA" id="ARBA00023136"/>
    </source>
</evidence>
<evidence type="ECO:0000256" key="1">
    <source>
        <dbReference type="ARBA" id="ARBA00004651"/>
    </source>
</evidence>
<dbReference type="SUPFAM" id="SSF103481">
    <property type="entry name" value="Multidrug resistance efflux transporter EmrE"/>
    <property type="match status" value="2"/>
</dbReference>
<keyword evidence="9" id="KW-1185">Reference proteome</keyword>
<evidence type="ECO:0000313" key="8">
    <source>
        <dbReference type="EMBL" id="WMS86293.1"/>
    </source>
</evidence>
<dbReference type="Pfam" id="PF00892">
    <property type="entry name" value="EamA"/>
    <property type="match status" value="2"/>
</dbReference>
<feature type="transmembrane region" description="Helical" evidence="6">
    <location>
        <begin position="102"/>
        <end position="121"/>
    </location>
</feature>
<feature type="transmembrane region" description="Helical" evidence="6">
    <location>
        <begin position="128"/>
        <end position="145"/>
    </location>
</feature>
<dbReference type="Proteomes" id="UP001239782">
    <property type="component" value="Chromosome"/>
</dbReference>
<keyword evidence="5 6" id="KW-0472">Membrane</keyword>
<dbReference type="AlphaFoldDB" id="A0AA51RRP5"/>
<name>A0AA51RRP5_9GAMM</name>
<reference evidence="8 9" key="1">
    <citation type="submission" date="2023-08" db="EMBL/GenBank/DDBJ databases">
        <title>Pleionea litopenaei sp. nov., isolated from stomach of juvenile Litopenaeus vannamei.</title>
        <authorList>
            <person name="Rho A.M."/>
            <person name="Hwang C.Y."/>
        </authorList>
    </citation>
    <scope>NUCLEOTIDE SEQUENCE [LARGE SCALE GENOMIC DNA]</scope>
    <source>
        <strain evidence="8 9">HL-JVS1</strain>
    </source>
</reference>
<evidence type="ECO:0000256" key="2">
    <source>
        <dbReference type="ARBA" id="ARBA00022475"/>
    </source>
</evidence>
<dbReference type="InterPro" id="IPR000620">
    <property type="entry name" value="EamA_dom"/>
</dbReference>
<keyword evidence="2" id="KW-1003">Cell membrane</keyword>
<dbReference type="Gene3D" id="1.10.3730.20">
    <property type="match status" value="1"/>
</dbReference>
<dbReference type="GO" id="GO:0005886">
    <property type="term" value="C:plasma membrane"/>
    <property type="evidence" value="ECO:0007669"/>
    <property type="project" value="UniProtKB-SubCell"/>
</dbReference>
<feature type="transmembrane region" description="Helical" evidence="6">
    <location>
        <begin position="253"/>
        <end position="270"/>
    </location>
</feature>
<feature type="transmembrane region" description="Helical" evidence="6">
    <location>
        <begin position="220"/>
        <end position="241"/>
    </location>
</feature>
<feature type="transmembrane region" description="Helical" evidence="6">
    <location>
        <begin position="157"/>
        <end position="176"/>
    </location>
</feature>
<evidence type="ECO:0000256" key="6">
    <source>
        <dbReference type="SAM" id="Phobius"/>
    </source>
</evidence>
<dbReference type="EMBL" id="CP133548">
    <property type="protein sequence ID" value="WMS86293.1"/>
    <property type="molecule type" value="Genomic_DNA"/>
</dbReference>
<feature type="transmembrane region" description="Helical" evidence="6">
    <location>
        <begin position="276"/>
        <end position="292"/>
    </location>
</feature>
<dbReference type="RefSeq" id="WP_309201445.1">
    <property type="nucleotide sequence ID" value="NZ_CP133548.1"/>
</dbReference>
<dbReference type="PANTHER" id="PTHR32322">
    <property type="entry name" value="INNER MEMBRANE TRANSPORTER"/>
    <property type="match status" value="1"/>
</dbReference>
<feature type="domain" description="EamA" evidence="7">
    <location>
        <begin position="15"/>
        <end position="144"/>
    </location>
</feature>
<feature type="transmembrane region" description="Helical" evidence="6">
    <location>
        <begin position="74"/>
        <end position="96"/>
    </location>
</feature>
<feature type="transmembrane region" description="Helical" evidence="6">
    <location>
        <begin position="41"/>
        <end position="62"/>
    </location>
</feature>
<sequence length="334" mass="36341">MNKRTAFSSDTLALPALILAIVIWASSFVFMKIAVAEFGPMLTVFLRMILASAVLFFFIPVFRKESYQAGDWKWFLALALCEPCLYFVFEGLALTYTTASEAGMITSLQPLMVAVAAFYFLNEKLSARLLVGCVVAVLGAGLLSLTGEASESAPNPVLGNFLELIAIGFAAAYSIVARRLMHRYSPLFLTGIQTFVGSVFFLPAVLLSGDSIPVSVTWEGAMAVLFLAWGVNIIAFTCYNFSLGKMPASQAGAWLNLLPLACLFFGWLLLDERLTLIQYGGAGIVLLGVIISQTKPRRKTVFIEQEMLESSVSTANTEELETPTEVSAVRLMNS</sequence>
<protein>
    <submittedName>
        <fullName evidence="8">DMT family transporter</fullName>
    </submittedName>
</protein>
<dbReference type="InterPro" id="IPR050638">
    <property type="entry name" value="AA-Vitamin_Transporters"/>
</dbReference>
<accession>A0AA51RRP5</accession>
<dbReference type="KEGG" id="plei:Q9312_13800"/>
<evidence type="ECO:0000313" key="9">
    <source>
        <dbReference type="Proteomes" id="UP001239782"/>
    </source>
</evidence>
<feature type="domain" description="EamA" evidence="7">
    <location>
        <begin position="159"/>
        <end position="291"/>
    </location>
</feature>
<feature type="transmembrane region" description="Helical" evidence="6">
    <location>
        <begin position="12"/>
        <end position="35"/>
    </location>
</feature>
<evidence type="ECO:0000256" key="4">
    <source>
        <dbReference type="ARBA" id="ARBA00022989"/>
    </source>
</evidence>
<dbReference type="InterPro" id="IPR037185">
    <property type="entry name" value="EmrE-like"/>
</dbReference>
<gene>
    <name evidence="8" type="ORF">Q9312_13800</name>
</gene>
<evidence type="ECO:0000259" key="7">
    <source>
        <dbReference type="Pfam" id="PF00892"/>
    </source>
</evidence>